<feature type="binding site" evidence="4">
    <location>
        <begin position="326"/>
        <end position="333"/>
    </location>
    <ligand>
        <name>ATP</name>
        <dbReference type="ChEBI" id="CHEBI:30616"/>
    </ligand>
</feature>
<evidence type="ECO:0000259" key="6">
    <source>
        <dbReference type="PROSITE" id="PS50901"/>
    </source>
</evidence>
<dbReference type="PROSITE" id="PS50901">
    <property type="entry name" value="FTSK"/>
    <property type="match status" value="4"/>
</dbReference>
<evidence type="ECO:0000313" key="8">
    <source>
        <dbReference type="Proteomes" id="UP001108029"/>
    </source>
</evidence>
<evidence type="ECO:0000256" key="1">
    <source>
        <dbReference type="ARBA" id="ARBA00022737"/>
    </source>
</evidence>
<feature type="domain" description="FtsK" evidence="6">
    <location>
        <begin position="1215"/>
        <end position="1399"/>
    </location>
</feature>
<dbReference type="PROSITE" id="PS00018">
    <property type="entry name" value="EF_HAND_1"/>
    <property type="match status" value="1"/>
</dbReference>
<dbReference type="GO" id="GO:0005524">
    <property type="term" value="F:ATP binding"/>
    <property type="evidence" value="ECO:0007669"/>
    <property type="project" value="UniProtKB-UniRule"/>
</dbReference>
<dbReference type="PROSITE" id="PS50222">
    <property type="entry name" value="EF_HAND_2"/>
    <property type="match status" value="1"/>
</dbReference>
<dbReference type="InterPro" id="IPR050206">
    <property type="entry name" value="FtsK/SpoIIIE/SftA"/>
</dbReference>
<keyword evidence="8" id="KW-1185">Reference proteome</keyword>
<dbReference type="GO" id="GO:0004197">
    <property type="term" value="F:cysteine-type endopeptidase activity"/>
    <property type="evidence" value="ECO:0007669"/>
    <property type="project" value="InterPro"/>
</dbReference>
<proteinExistence type="predicted"/>
<evidence type="ECO:0000259" key="5">
    <source>
        <dbReference type="PROSITE" id="PS50222"/>
    </source>
</evidence>
<sequence length="1435" mass="155185">MAGRRIALLVATDGYQDPGLSQLRAPARGAGELKALLQDPAIGRYDFVRELLNRPKEEIESQIEEVLSDRSPDDLVLLYFACHGIRNDADQLFFATLTTQLRRPHTTAIQASLVHQLLDECQARTKIVLLDCCYSGLFHRGRPMSPAPVDVEKALVGRGTFVITASTALEYAYDGEQVTAENGPSAPRFTSAVIEGLSTGLADRNRDGVITPDELYDFVHQAMTDQPESGQTPTKSGQCEGNVELAYAPWIDAGAGPFARAARADELTLGSILPPPVDTVDRGFICDAWEGASRLMAPVGRLETGSGGELMCVDFSSRDGNAAVVGKLGSGKTTLLRSMIMSLALTHTPHEAEFYLLEGAVNRLGVLRPLPHVQMFAAPHEHSAVEGVLNDVEAAVATRRTLFRDLDIDSIESFRTLRSSGRIERGIAGDIFLVIDGWLDFRWEHPQFEDQVHRLANTGLNYGVHLLVTARRWSDFSVDLRGLLGTRIELALDDPEESHVDPALASGISVGWALSRRRRFRVAVPRFDDGAGDVAARRSLTDTAHRISAGWLPLQEDAGAARPARLPLSFTQLLGLDDAASVDVSVLWRPRAADERLRVPLGTGEDGRPVLLDIKDAARGGMGPHGLCVGAPGSGKSELLRTLVLGLAVSHSSEQLNFVLADFKGDSTFTGMAKLPHVSAVITDLADELPLVDRMRDALGGELQRRQELLRSAGNYANIREYDTARAAGVSLEPLPTLAVVIDGFSELLTAKPDFIEVFIQIGRIGRSLGVHLLLAAQRLEEGRLRGLDTFLSYRIGLRTYSAAESRAVLGVPDAYHLPSDPGTGYLKSGTDEMIRFKAAYVSGPLPGPVDDDPHEPDGDTVLEVVVDGLASAGPPAHRIWLPPLHEPPSLETLLGGLVHDPGRGLRSSGPGGSLIVPLGLVDKPLEQRQDLFQVDFSGKGGHGLVVGGPQSGKSTLLSTLVLSFALTHTPAEVQFYCLDLGGGRLGTLTGLPHVGGIATRLAADQVRRTVAEVTGVLDEREAFFSSEGVWSMAQYRARRDLWPDQPWGDVFLVIDGWSTFRSDYEELQPVIADIATRGLGYGVHLVISATRYSEVRPALRDQLLSMVELRLGDPMDSEIDRREAASVPIGVPGRGLSPDKLHSLTALPRLDGTGGEESLSDGTAALVRQVRDAWHGPVAPPVRTLPELLLVAELPAADGAQHRGVPVGVDDTRLAPVFLAFETDPLFIGFGDHESGKSSFLRLLAHQIGQRYTPAQAQLLVVDYRRSLLSELPDEHVLEYCTAGPRLQTAVEEVAAALARRLPGQDVTPEQLRELSWWSGPDLYILVDDYDLIATSSGNNPLVPLLEYLPFARDVGLRIVIVRTVHGASRGLYEPFLTRMRELGAQGIVLSGDPSEGALLGSVKPSRRPPGRGTLVTRHSTLGVQLGFVPSKYD</sequence>
<evidence type="ECO:0000313" key="7">
    <source>
        <dbReference type="EMBL" id="MCD9873238.1"/>
    </source>
</evidence>
<feature type="domain" description="FtsK" evidence="6">
    <location>
        <begin position="607"/>
        <end position="807"/>
    </location>
</feature>
<keyword evidence="3 4" id="KW-0067">ATP-binding</keyword>
<protein>
    <submittedName>
        <fullName evidence="7">Type VII secretion protein EccCb</fullName>
    </submittedName>
</protein>
<keyword evidence="1" id="KW-0677">Repeat</keyword>
<dbReference type="InterPro" id="IPR002543">
    <property type="entry name" value="FtsK_dom"/>
</dbReference>
<feature type="binding site" evidence="4">
    <location>
        <begin position="1232"/>
        <end position="1239"/>
    </location>
    <ligand>
        <name>ATP</name>
        <dbReference type="ChEBI" id="CHEBI:30616"/>
    </ligand>
</feature>
<dbReference type="NCBIfam" id="TIGR03925">
    <property type="entry name" value="T7SS_EccC_b"/>
    <property type="match status" value="1"/>
</dbReference>
<dbReference type="GO" id="GO:0006508">
    <property type="term" value="P:proteolysis"/>
    <property type="evidence" value="ECO:0007669"/>
    <property type="project" value="InterPro"/>
</dbReference>
<dbReference type="InterPro" id="IPR018247">
    <property type="entry name" value="EF_Hand_1_Ca_BS"/>
</dbReference>
<dbReference type="GO" id="GO:0005509">
    <property type="term" value="F:calcium ion binding"/>
    <property type="evidence" value="ECO:0007669"/>
    <property type="project" value="InterPro"/>
</dbReference>
<dbReference type="RefSeq" id="WP_232647180.1">
    <property type="nucleotide sequence ID" value="NZ_JAJSBI010000002.1"/>
</dbReference>
<dbReference type="GO" id="GO:0003677">
    <property type="term" value="F:DNA binding"/>
    <property type="evidence" value="ECO:0007669"/>
    <property type="project" value="InterPro"/>
</dbReference>
<dbReference type="InterPro" id="IPR002048">
    <property type="entry name" value="EF_hand_dom"/>
</dbReference>
<dbReference type="InterPro" id="IPR011600">
    <property type="entry name" value="Pept_C14_caspase"/>
</dbReference>
<dbReference type="Proteomes" id="UP001108029">
    <property type="component" value="Unassembled WGS sequence"/>
</dbReference>
<dbReference type="InterPro" id="IPR027417">
    <property type="entry name" value="P-loop_NTPase"/>
</dbReference>
<evidence type="ECO:0000256" key="4">
    <source>
        <dbReference type="PROSITE-ProRule" id="PRU00289"/>
    </source>
</evidence>
<name>A0A9Q3Z4C7_9ACTN</name>
<accession>A0A9Q3Z4C7</accession>
<dbReference type="EMBL" id="JAJSBI010000002">
    <property type="protein sequence ID" value="MCD9873238.1"/>
    <property type="molecule type" value="Genomic_DNA"/>
</dbReference>
<gene>
    <name evidence="7" type="primary">eccCb</name>
    <name evidence="7" type="ORF">LJ657_06070</name>
</gene>
<feature type="binding site" evidence="4">
    <location>
        <begin position="948"/>
        <end position="955"/>
    </location>
    <ligand>
        <name>ATP</name>
        <dbReference type="ChEBI" id="CHEBI:30616"/>
    </ligand>
</feature>
<dbReference type="NCBIfam" id="NF047832">
    <property type="entry name" value="caspase_w_EACC1"/>
    <property type="match status" value="1"/>
</dbReference>
<feature type="domain" description="EF-hand" evidence="5">
    <location>
        <begin position="201"/>
        <end position="225"/>
    </location>
</feature>
<evidence type="ECO:0000256" key="3">
    <source>
        <dbReference type="ARBA" id="ARBA00022840"/>
    </source>
</evidence>
<dbReference type="SUPFAM" id="SSF52129">
    <property type="entry name" value="Caspase-like"/>
    <property type="match status" value="1"/>
</dbReference>
<feature type="domain" description="FtsK" evidence="6">
    <location>
        <begin position="308"/>
        <end position="499"/>
    </location>
</feature>
<reference evidence="7" key="1">
    <citation type="submission" date="2021-12" db="EMBL/GenBank/DDBJ databases">
        <authorList>
            <person name="Lee J.-H."/>
            <person name="Kim S.-B."/>
        </authorList>
    </citation>
    <scope>NUCLEOTIDE SEQUENCE</scope>
    <source>
        <strain evidence="7">NR30</strain>
    </source>
</reference>
<keyword evidence="2 4" id="KW-0547">Nucleotide-binding</keyword>
<dbReference type="InterPro" id="IPR029030">
    <property type="entry name" value="Caspase-like_dom_sf"/>
</dbReference>
<evidence type="ECO:0000256" key="2">
    <source>
        <dbReference type="ARBA" id="ARBA00022741"/>
    </source>
</evidence>
<feature type="binding site" evidence="4">
    <location>
        <begin position="630"/>
        <end position="637"/>
    </location>
    <ligand>
        <name>ATP</name>
        <dbReference type="ChEBI" id="CHEBI:30616"/>
    </ligand>
</feature>
<dbReference type="SUPFAM" id="SSF52540">
    <property type="entry name" value="P-loop containing nucleoside triphosphate hydrolases"/>
    <property type="match status" value="3"/>
</dbReference>
<feature type="domain" description="FtsK" evidence="6">
    <location>
        <begin position="930"/>
        <end position="1119"/>
    </location>
</feature>
<dbReference type="PANTHER" id="PTHR22683">
    <property type="entry name" value="SPORULATION PROTEIN RELATED"/>
    <property type="match status" value="1"/>
</dbReference>
<dbReference type="Pfam" id="PF01580">
    <property type="entry name" value="FtsK_SpoIIIE"/>
    <property type="match status" value="3"/>
</dbReference>
<dbReference type="Gene3D" id="3.40.50.300">
    <property type="entry name" value="P-loop containing nucleotide triphosphate hydrolases"/>
    <property type="match status" value="4"/>
</dbReference>
<comment type="caution">
    <text evidence="7">The sequence shown here is derived from an EMBL/GenBank/DDBJ whole genome shotgun (WGS) entry which is preliminary data.</text>
</comment>
<dbReference type="PANTHER" id="PTHR22683:SF1">
    <property type="entry name" value="TYPE VII SECRETION SYSTEM PROTEIN ESSC"/>
    <property type="match status" value="1"/>
</dbReference>
<dbReference type="InterPro" id="IPR023837">
    <property type="entry name" value="EccCb-like_Actinobacteria"/>
</dbReference>
<dbReference type="Pfam" id="PF00656">
    <property type="entry name" value="Peptidase_C14"/>
    <property type="match status" value="1"/>
</dbReference>
<dbReference type="Gene3D" id="3.40.50.1460">
    <property type="match status" value="1"/>
</dbReference>
<organism evidence="7 8">
    <name type="scientific">Streptomyces guryensis</name>
    <dbReference type="NCBI Taxonomy" id="2886947"/>
    <lineage>
        <taxon>Bacteria</taxon>
        <taxon>Bacillati</taxon>
        <taxon>Actinomycetota</taxon>
        <taxon>Actinomycetes</taxon>
        <taxon>Kitasatosporales</taxon>
        <taxon>Streptomycetaceae</taxon>
        <taxon>Streptomyces</taxon>
    </lineage>
</organism>